<proteinExistence type="predicted"/>
<keyword evidence="1" id="KW-0812">Transmembrane</keyword>
<evidence type="ECO:0000313" key="2">
    <source>
        <dbReference type="EMBL" id="RKQ86759.1"/>
    </source>
</evidence>
<accession>A0A660L1F7</accession>
<keyword evidence="3" id="KW-1185">Reference proteome</keyword>
<keyword evidence="1" id="KW-0472">Membrane</keyword>
<gene>
    <name evidence="2" type="ORF">C8N24_4774</name>
</gene>
<dbReference type="OrthoDB" id="3293200at2"/>
<comment type="caution">
    <text evidence="2">The sequence shown here is derived from an EMBL/GenBank/DDBJ whole genome shotgun (WGS) entry which is preliminary data.</text>
</comment>
<protein>
    <submittedName>
        <fullName evidence="2">Uncharacterized protein</fullName>
    </submittedName>
</protein>
<evidence type="ECO:0000256" key="1">
    <source>
        <dbReference type="SAM" id="Phobius"/>
    </source>
</evidence>
<name>A0A660L1F7_9ACTN</name>
<dbReference type="Proteomes" id="UP000278962">
    <property type="component" value="Unassembled WGS sequence"/>
</dbReference>
<sequence>MSVNLTDTVSVWWYVAAVFLPIVGFIAGIVFMARSKIGPAIALWATCFIAATFWAGIYAAIEYDRLTGDEQVTLEDYVAPAAEDETSSAGGTSTDWDAYSDCLDAAQTPDEIAAC</sequence>
<dbReference type="EMBL" id="RBIL01000002">
    <property type="protein sequence ID" value="RKQ86759.1"/>
    <property type="molecule type" value="Genomic_DNA"/>
</dbReference>
<organism evidence="2 3">
    <name type="scientific">Solirubrobacter pauli</name>
    <dbReference type="NCBI Taxonomy" id="166793"/>
    <lineage>
        <taxon>Bacteria</taxon>
        <taxon>Bacillati</taxon>
        <taxon>Actinomycetota</taxon>
        <taxon>Thermoleophilia</taxon>
        <taxon>Solirubrobacterales</taxon>
        <taxon>Solirubrobacteraceae</taxon>
        <taxon>Solirubrobacter</taxon>
    </lineage>
</organism>
<keyword evidence="1" id="KW-1133">Transmembrane helix</keyword>
<feature type="transmembrane region" description="Helical" evidence="1">
    <location>
        <begin position="12"/>
        <end position="33"/>
    </location>
</feature>
<feature type="transmembrane region" description="Helical" evidence="1">
    <location>
        <begin position="40"/>
        <end position="61"/>
    </location>
</feature>
<dbReference type="AlphaFoldDB" id="A0A660L1F7"/>
<evidence type="ECO:0000313" key="3">
    <source>
        <dbReference type="Proteomes" id="UP000278962"/>
    </source>
</evidence>
<dbReference type="RefSeq" id="WP_121254756.1">
    <property type="nucleotide sequence ID" value="NZ_RBIL01000002.1"/>
</dbReference>
<reference evidence="2 3" key="1">
    <citation type="submission" date="2018-10" db="EMBL/GenBank/DDBJ databases">
        <title>Genomic Encyclopedia of Archaeal and Bacterial Type Strains, Phase II (KMG-II): from individual species to whole genera.</title>
        <authorList>
            <person name="Goeker M."/>
        </authorList>
    </citation>
    <scope>NUCLEOTIDE SEQUENCE [LARGE SCALE GENOMIC DNA]</scope>
    <source>
        <strain evidence="2 3">DSM 14954</strain>
    </source>
</reference>